<evidence type="ECO:0000313" key="4">
    <source>
        <dbReference type="EMBL" id="TRZ22558.1"/>
    </source>
</evidence>
<feature type="compositionally biased region" description="Basic and acidic residues" evidence="2">
    <location>
        <begin position="606"/>
        <end position="616"/>
    </location>
</feature>
<dbReference type="PANTHER" id="PTHR14392:SF3">
    <property type="entry name" value="PROTEIN NIBAN 1"/>
    <property type="match status" value="1"/>
</dbReference>
<organism evidence="4 5">
    <name type="scientific">Zosterops borbonicus</name>
    <dbReference type="NCBI Taxonomy" id="364589"/>
    <lineage>
        <taxon>Eukaryota</taxon>
        <taxon>Metazoa</taxon>
        <taxon>Chordata</taxon>
        <taxon>Craniata</taxon>
        <taxon>Vertebrata</taxon>
        <taxon>Euteleostomi</taxon>
        <taxon>Archelosauria</taxon>
        <taxon>Archosauria</taxon>
        <taxon>Dinosauria</taxon>
        <taxon>Saurischia</taxon>
        <taxon>Theropoda</taxon>
        <taxon>Coelurosauria</taxon>
        <taxon>Aves</taxon>
        <taxon>Neognathae</taxon>
        <taxon>Neoaves</taxon>
        <taxon>Telluraves</taxon>
        <taxon>Australaves</taxon>
        <taxon>Passeriformes</taxon>
        <taxon>Sylvioidea</taxon>
        <taxon>Zosteropidae</taxon>
        <taxon>Zosterops</taxon>
    </lineage>
</organism>
<gene>
    <name evidence="4" type="ORF">HGM15179_004542</name>
</gene>
<evidence type="ECO:0000259" key="3">
    <source>
        <dbReference type="Pfam" id="PF26086"/>
    </source>
</evidence>
<evidence type="ECO:0000256" key="1">
    <source>
        <dbReference type="ARBA" id="ARBA00010251"/>
    </source>
</evidence>
<feature type="compositionally biased region" description="Basic and acidic residues" evidence="2">
    <location>
        <begin position="705"/>
        <end position="716"/>
    </location>
</feature>
<feature type="compositionally biased region" description="Basic and acidic residues" evidence="2">
    <location>
        <begin position="837"/>
        <end position="853"/>
    </location>
</feature>
<dbReference type="Pfam" id="PF26086">
    <property type="entry name" value="Niban2"/>
    <property type="match status" value="1"/>
</dbReference>
<evidence type="ECO:0000313" key="5">
    <source>
        <dbReference type="Proteomes" id="UP000796761"/>
    </source>
</evidence>
<feature type="compositionally biased region" description="Basic and acidic residues" evidence="2">
    <location>
        <begin position="888"/>
        <end position="902"/>
    </location>
</feature>
<dbReference type="InterPro" id="IPR059060">
    <property type="entry name" value="Niban_1/2/3_dom"/>
</dbReference>
<feature type="region of interest" description="Disordered" evidence="2">
    <location>
        <begin position="636"/>
        <end position="687"/>
    </location>
</feature>
<feature type="compositionally biased region" description="Basic and acidic residues" evidence="2">
    <location>
        <begin position="1174"/>
        <end position="1194"/>
    </location>
</feature>
<feature type="region of interest" description="Disordered" evidence="2">
    <location>
        <begin position="888"/>
        <end position="948"/>
    </location>
</feature>
<keyword evidence="5" id="KW-1185">Reference proteome</keyword>
<evidence type="ECO:0000256" key="2">
    <source>
        <dbReference type="SAM" id="MobiDB-lite"/>
    </source>
</evidence>
<name>A0A8K1GQL8_9PASS</name>
<feature type="region of interest" description="Disordered" evidence="2">
    <location>
        <begin position="1112"/>
        <end position="1295"/>
    </location>
</feature>
<feature type="compositionally biased region" description="Polar residues" evidence="2">
    <location>
        <begin position="584"/>
        <end position="594"/>
    </location>
</feature>
<feature type="region of interest" description="Disordered" evidence="2">
    <location>
        <begin position="705"/>
        <end position="728"/>
    </location>
</feature>
<feature type="region of interest" description="Disordered" evidence="2">
    <location>
        <begin position="584"/>
        <end position="619"/>
    </location>
</feature>
<feature type="region of interest" description="Disordered" evidence="2">
    <location>
        <begin position="772"/>
        <end position="805"/>
    </location>
</feature>
<feature type="region of interest" description="Disordered" evidence="2">
    <location>
        <begin position="822"/>
        <end position="875"/>
    </location>
</feature>
<comment type="caution">
    <text evidence="4">The sequence shown here is derived from an EMBL/GenBank/DDBJ whole genome shotgun (WGS) entry which is preliminary data.</text>
</comment>
<dbReference type="Proteomes" id="UP000796761">
    <property type="component" value="Unassembled WGS sequence"/>
</dbReference>
<dbReference type="EMBL" id="SWJQ01000092">
    <property type="protein sequence ID" value="TRZ22558.1"/>
    <property type="molecule type" value="Genomic_DNA"/>
</dbReference>
<feature type="compositionally biased region" description="Basic and acidic residues" evidence="2">
    <location>
        <begin position="1027"/>
        <end position="1044"/>
    </location>
</feature>
<feature type="compositionally biased region" description="Basic and acidic residues" evidence="2">
    <location>
        <begin position="792"/>
        <end position="802"/>
    </location>
</feature>
<sequence>MGASASAALDDSKCAYIRGKTEATIKNFSPHYRRQYAVAFCRHVQEELEQHRHSQSRFLKTRPPGDAGTVLYEAELLHFAEDLKKWKDRYVVIKNDYTVNCFETKEAYQKGASPKYHVLPAGGKVLTSEEDYNLLSDKHFPDPVGSSEEAAAAFVPLPKEFPVYLWQPFSRHSYYCFPEPGAQQRFSAVLGDCVRHSNHDFLKQTTYEVEAFLEAIQFFRQEKGHYGTWEMLTGNEKEILSNLVMEELLPNLQTMILPKMKGKRNDRKRAWFGIVEETYGLVQQQVAEGLSTLKEECREFAKTLEGTIRSDMDQILNSKNFLAGKIKASVSEPAQNCCTENIQPFLTSILEELMGPVSSGFTEVRLLFDKEVNEIIQDFQKTNDMTRLKENVDQLMTLPFNSVKMEPCYLKVNLLQELLQDLKSRFKVYHIDFVIQRTQNFMQELMENAVYTFEQLFSPSHQADSAKVATTIEKVKLRVLKQYDYDSSTIRKKIFQEALVQITLPTMQKTLASTCKPELQRYEQYIFADYTSVIQVENVYEEILYQTLLEEALKVIKEAAVLRKHNLFEDNLNVPCESVSSLTELRTPTGSAQGTPARAPAAARAESSDTESHGDETLVVTGRIVWEKDVDEGKAADEEAGAAVSAAGDQASRREAVAVTDIGDKQESPSAGRTKQGVAEGKSALENESVVSAERELKAQQKAVEEKVASETDTAVKHFGGSPKKELKPSQSSLVFLFHSVIKEAAVLRKHNLFEDNLNVPCESVSSLTELRTPTGSAQGTPARAPAAARAESSDTESHGDETLVVTGRIVWEKDVDEGKAADEEAGAAVSAAGDQASRREAVAVTDIGDKQESPSAGRTKQGVAEGKSALENESVVSAERELKAQQKAVEEKVASETDTAVKHFGGSPKKELKVPEGAAEEEVTSESQTVTAAVSVSGTEKASTAQEKVSVIKLTFPPESVTDTEILGSAEKKSKVENEIMEKLSQSENAARTGFEGDSKKESDESTETKIVSQDEKTGKAGFGDSPEKESQSKEKSCKSPDDVNEIRSLLMLTVEIPADTPAENIKEACEGELLKLQEHHNGNYELSKVSVAEIQVSQKMRSEDAAECVELKEERPPSARLGTDGASVESVPRGAQAPWLVESSAPPQQAKAEAESKPSVWYPGAGGEGLQPEEHTGNAVEDKRLCGEEGRGNSHAVPGEAGTQSSFPSPAADGAAGDVPILDRANPGLLEPVSLVPQQGQPRAERTAHTEPAGPEGEPAEQSPSHAAIQGTAGKAIFPEHPEDGSAQQNSEE</sequence>
<feature type="compositionally biased region" description="Basic and acidic residues" evidence="2">
    <location>
        <begin position="651"/>
        <end position="667"/>
    </location>
</feature>
<feature type="compositionally biased region" description="Polar residues" evidence="2">
    <location>
        <begin position="935"/>
        <end position="948"/>
    </location>
</feature>
<dbReference type="OrthoDB" id="9010513at2759"/>
<reference evidence="4" key="1">
    <citation type="submission" date="2019-04" db="EMBL/GenBank/DDBJ databases">
        <title>Genome assembly of Zosterops borbonicus 15179.</title>
        <authorList>
            <person name="Leroy T."/>
            <person name="Anselmetti Y."/>
            <person name="Tilak M.-K."/>
            <person name="Nabholz B."/>
        </authorList>
    </citation>
    <scope>NUCLEOTIDE SEQUENCE</scope>
    <source>
        <strain evidence="4">HGM_15179</strain>
        <tissue evidence="4">Muscle</tissue>
    </source>
</reference>
<feature type="domain" description="Niban 1/2/3" evidence="3">
    <location>
        <begin position="337"/>
        <end position="505"/>
    </location>
</feature>
<dbReference type="Pfam" id="PF26089">
    <property type="entry name" value="PH_Niban2"/>
    <property type="match status" value="1"/>
</dbReference>
<feature type="compositionally biased region" description="Low complexity" evidence="2">
    <location>
        <begin position="641"/>
        <end position="650"/>
    </location>
</feature>
<feature type="compositionally biased region" description="Low complexity" evidence="2">
    <location>
        <begin position="827"/>
        <end position="836"/>
    </location>
</feature>
<feature type="compositionally biased region" description="Basic and acidic residues" evidence="2">
    <location>
        <begin position="996"/>
        <end position="1020"/>
    </location>
</feature>
<feature type="compositionally biased region" description="Low complexity" evidence="2">
    <location>
        <begin position="596"/>
        <end position="605"/>
    </location>
</feature>
<accession>A0A8K1GQL8</accession>
<dbReference type="InterPro" id="IPR026088">
    <property type="entry name" value="Niban-like"/>
</dbReference>
<comment type="similarity">
    <text evidence="1">Belongs to the Niban family.</text>
</comment>
<feature type="region of interest" description="Disordered" evidence="2">
    <location>
        <begin position="983"/>
        <end position="1044"/>
    </location>
</feature>
<feature type="compositionally biased region" description="Low complexity" evidence="2">
    <location>
        <begin position="782"/>
        <end position="791"/>
    </location>
</feature>
<dbReference type="CDD" id="cd23949">
    <property type="entry name" value="Niban-like"/>
    <property type="match status" value="1"/>
</dbReference>
<dbReference type="PANTHER" id="PTHR14392">
    <property type="entry name" value="NIBAN FAMILY MEMBER"/>
    <property type="match status" value="1"/>
</dbReference>
<feature type="compositionally biased region" description="Low complexity" evidence="2">
    <location>
        <begin position="1253"/>
        <end position="1263"/>
    </location>
</feature>
<proteinExistence type="inferred from homology"/>
<protein>
    <recommendedName>
        <fullName evidence="3">Niban 1/2/3 domain-containing protein</fullName>
    </recommendedName>
</protein>